<name>A0AB94IW37_9BACT</name>
<feature type="transmembrane region" description="Helical" evidence="9">
    <location>
        <begin position="255"/>
        <end position="278"/>
    </location>
</feature>
<reference evidence="10 11" key="2">
    <citation type="submission" date="2010-03" db="EMBL/GenBank/DDBJ databases">
        <authorList>
            <person name="Pajon A."/>
        </authorList>
    </citation>
    <scope>NUCLEOTIDE SEQUENCE [LARGE SCALE GENOMIC DNA]</scope>
    <source>
        <strain evidence="10 11">SGP1</strain>
    </source>
</reference>
<accession>A0AB94IW37</accession>
<feature type="transmembrane region" description="Helical" evidence="9">
    <location>
        <begin position="185"/>
        <end position="206"/>
    </location>
</feature>
<reference evidence="11" key="1">
    <citation type="submission" date="2010-03" db="EMBL/GenBank/DDBJ databases">
        <title>The genome sequence of Synergistetes sp. SGP1.</title>
        <authorList>
            <consortium name="metaHIT consortium -- http://www.metahit.eu/"/>
            <person name="Pajon A."/>
            <person name="Turner K."/>
            <person name="Parkhill J."/>
            <person name="Wade W."/>
            <person name="Vartoukian S."/>
        </authorList>
    </citation>
    <scope>NUCLEOTIDE SEQUENCE [LARGE SCALE GENOMIC DNA]</scope>
    <source>
        <strain evidence="11">SGP1</strain>
    </source>
</reference>
<evidence type="ECO:0000313" key="10">
    <source>
        <dbReference type="EMBL" id="CBL27904.1"/>
    </source>
</evidence>
<keyword evidence="5 9" id="KW-0812">Transmembrane</keyword>
<comment type="similarity">
    <text evidence="2 9">Belongs to the alanine or glycine:cation symporter (AGCS) (TC 2.A.25) family.</text>
</comment>
<evidence type="ECO:0000256" key="9">
    <source>
        <dbReference type="RuleBase" id="RU363064"/>
    </source>
</evidence>
<feature type="transmembrane region" description="Helical" evidence="9">
    <location>
        <begin position="226"/>
        <end position="243"/>
    </location>
</feature>
<keyword evidence="11" id="KW-1185">Reference proteome</keyword>
<keyword evidence="4 9" id="KW-1003">Cell membrane</keyword>
<dbReference type="PRINTS" id="PR00175">
    <property type="entry name" value="NAALASMPORT"/>
</dbReference>
<feature type="transmembrane region" description="Helical" evidence="9">
    <location>
        <begin position="466"/>
        <end position="486"/>
    </location>
</feature>
<dbReference type="PANTHER" id="PTHR30330">
    <property type="entry name" value="AGSS FAMILY TRANSPORTER, SODIUM-ALANINE"/>
    <property type="match status" value="1"/>
</dbReference>
<dbReference type="KEGG" id="sbr:SY1_04770"/>
<keyword evidence="7 9" id="KW-1133">Transmembrane helix</keyword>
<sequence>MVLGTFAAAAAVSADVAAQAEAAGGVLDSILSSPFFTQLLDWVKDANGFLWGPQFLIPLLCGTGLFFSLRLGFVQVTKFGTACRKLFGDFSIFGEAAGKSGMSSFQALATAIAAQVGTGNLVGAMTALITGGPGAIFWMWIAAFFGMATNFAEACLAQLYKDKDESGQVVGGPAFYISRGLGGGVFARFLAAFFAVAIILALGFMGNMVQANSISDAFHGAFNVDVRVTGAVLAIVAGVIFIGGVKRIAAVMEKLVPLMAILYIVVGLALIAMNAHLIPRVFKDIFTCAFQAKAVWGGAVGVAVAKAARYGIARGLFSNEAGMGSTPHAHAVAKVNHPVEQGVLGIIAVFIDTFVVLNITVFSVMSAGLLEEGFFKDGEPIMKGISVVQAAFENHFLGAFGGPFIAICLLFFAFSTVIGWYYFGETNIRYLFGTKGLLPYQVLVMLFIFIGSVLKIDLVWELSDFFNGIMVVPNLIAILLLSGKVVRLLDEYNRGIPYDAERIKADLPTPGDAKN</sequence>
<keyword evidence="8 9" id="KW-0472">Membrane</keyword>
<comment type="subcellular location">
    <subcellularLocation>
        <location evidence="1 9">Cell membrane</location>
        <topology evidence="1 9">Multi-pass membrane protein</topology>
    </subcellularLocation>
</comment>
<dbReference type="EMBL" id="FP929056">
    <property type="protein sequence ID" value="CBL27904.1"/>
    <property type="molecule type" value="Genomic_DNA"/>
</dbReference>
<evidence type="ECO:0000256" key="6">
    <source>
        <dbReference type="ARBA" id="ARBA00022847"/>
    </source>
</evidence>
<feature type="transmembrane region" description="Helical" evidence="9">
    <location>
        <begin position="343"/>
        <end position="370"/>
    </location>
</feature>
<dbReference type="RefSeq" id="WP_015556051.1">
    <property type="nucleotide sequence ID" value="NC_021038.1"/>
</dbReference>
<dbReference type="PROSITE" id="PS00873">
    <property type="entry name" value="NA_ALANINE_SYMP"/>
    <property type="match status" value="1"/>
</dbReference>
<dbReference type="FunFam" id="1.20.1740.10:FF:000004">
    <property type="entry name" value="Sodium:alanine symporter family protein"/>
    <property type="match status" value="1"/>
</dbReference>
<gene>
    <name evidence="10" type="ORF">SY1_04770</name>
</gene>
<dbReference type="NCBIfam" id="TIGR00835">
    <property type="entry name" value="agcS"/>
    <property type="match status" value="1"/>
</dbReference>
<evidence type="ECO:0000256" key="1">
    <source>
        <dbReference type="ARBA" id="ARBA00004651"/>
    </source>
</evidence>
<dbReference type="GO" id="GO:0005886">
    <property type="term" value="C:plasma membrane"/>
    <property type="evidence" value="ECO:0007669"/>
    <property type="project" value="UniProtKB-SubCell"/>
</dbReference>
<evidence type="ECO:0000256" key="7">
    <source>
        <dbReference type="ARBA" id="ARBA00022989"/>
    </source>
</evidence>
<feature type="transmembrane region" description="Helical" evidence="9">
    <location>
        <begin position="404"/>
        <end position="424"/>
    </location>
</feature>
<dbReference type="AlphaFoldDB" id="A0AB94IW37"/>
<protein>
    <submittedName>
        <fullName evidence="10">Amino acid carrier protein</fullName>
    </submittedName>
</protein>
<evidence type="ECO:0000256" key="4">
    <source>
        <dbReference type="ARBA" id="ARBA00022475"/>
    </source>
</evidence>
<keyword evidence="6 9" id="KW-0769">Symport</keyword>
<dbReference type="Proteomes" id="UP000008957">
    <property type="component" value="Chromosome"/>
</dbReference>
<dbReference type="PANTHER" id="PTHR30330:SF14">
    <property type="entry name" value="SODIUM_AMINO ACID (ALANINE) SYMPORTER"/>
    <property type="match status" value="1"/>
</dbReference>
<evidence type="ECO:0000256" key="5">
    <source>
        <dbReference type="ARBA" id="ARBA00022692"/>
    </source>
</evidence>
<feature type="transmembrane region" description="Helical" evidence="9">
    <location>
        <begin position="436"/>
        <end position="454"/>
    </location>
</feature>
<keyword evidence="3 9" id="KW-0813">Transport</keyword>
<dbReference type="GO" id="GO:0005283">
    <property type="term" value="F:amino acid:sodium symporter activity"/>
    <property type="evidence" value="ECO:0007669"/>
    <property type="project" value="InterPro"/>
</dbReference>
<dbReference type="InterPro" id="IPR001463">
    <property type="entry name" value="Na/Ala_symport"/>
</dbReference>
<dbReference type="Pfam" id="PF01235">
    <property type="entry name" value="Na_Ala_symp"/>
    <property type="match status" value="1"/>
</dbReference>
<evidence type="ECO:0000256" key="8">
    <source>
        <dbReference type="ARBA" id="ARBA00023136"/>
    </source>
</evidence>
<dbReference type="Gene3D" id="1.20.1740.10">
    <property type="entry name" value="Amino acid/polyamine transporter I"/>
    <property type="match status" value="1"/>
</dbReference>
<proteinExistence type="inferred from homology"/>
<feature type="transmembrane region" description="Helical" evidence="9">
    <location>
        <begin position="46"/>
        <end position="69"/>
    </location>
</feature>
<evidence type="ECO:0000313" key="11">
    <source>
        <dbReference type="Proteomes" id="UP000008957"/>
    </source>
</evidence>
<evidence type="ECO:0000256" key="3">
    <source>
        <dbReference type="ARBA" id="ARBA00022448"/>
    </source>
</evidence>
<evidence type="ECO:0000256" key="2">
    <source>
        <dbReference type="ARBA" id="ARBA00009261"/>
    </source>
</evidence>
<organism evidence="10 11">
    <name type="scientific">Fretibacterium fastidiosum</name>
    <dbReference type="NCBI Taxonomy" id="651822"/>
    <lineage>
        <taxon>Bacteria</taxon>
        <taxon>Thermotogati</taxon>
        <taxon>Synergistota</taxon>
        <taxon>Synergistia</taxon>
        <taxon>Synergistales</taxon>
        <taxon>Aminobacteriaceae</taxon>
        <taxon>Fretibacterium</taxon>
    </lineage>
</organism>